<keyword evidence="2" id="KW-1185">Reference proteome</keyword>
<reference evidence="2" key="1">
    <citation type="submission" date="2003-08" db="EMBL/GenBank/DDBJ databases">
        <authorList>
            <person name="Birren B."/>
            <person name="Nusbaum C."/>
            <person name="Abebe A."/>
            <person name="Abouelleil A."/>
            <person name="Adekoya E."/>
            <person name="Ait-zahra M."/>
            <person name="Allen N."/>
            <person name="Allen T."/>
            <person name="An P."/>
            <person name="Anderson M."/>
            <person name="Anderson S."/>
            <person name="Arachchi H."/>
            <person name="Armbruster J."/>
            <person name="Bachantsang P."/>
            <person name="Baldwin J."/>
            <person name="Barry A."/>
            <person name="Bayul T."/>
            <person name="Blitshsteyn B."/>
            <person name="Bloom T."/>
            <person name="Blye J."/>
            <person name="Boguslavskiy L."/>
            <person name="Borowsky M."/>
            <person name="Boukhgalter B."/>
            <person name="Brunache A."/>
            <person name="Butler J."/>
            <person name="Calixte N."/>
            <person name="Calvo S."/>
            <person name="Camarata J."/>
            <person name="Campo K."/>
            <person name="Chang J."/>
            <person name="Cheshatsang Y."/>
            <person name="Citroen M."/>
            <person name="Collymore A."/>
            <person name="Considine T."/>
            <person name="Cook A."/>
            <person name="Cooke P."/>
            <person name="Corum B."/>
            <person name="Cuomo C."/>
            <person name="David R."/>
            <person name="Dawoe T."/>
            <person name="Degray S."/>
            <person name="Dodge S."/>
            <person name="Dooley K."/>
            <person name="Dorje P."/>
            <person name="Dorjee K."/>
            <person name="Dorris L."/>
            <person name="Duffey N."/>
            <person name="Dupes A."/>
            <person name="Elkins T."/>
            <person name="Engels R."/>
            <person name="Erickson J."/>
            <person name="Farina A."/>
            <person name="Faro S."/>
            <person name="Ferreira P."/>
            <person name="Fischer H."/>
            <person name="Fitzgerald M."/>
            <person name="Foley K."/>
            <person name="Gage D."/>
            <person name="Galagan J."/>
            <person name="Gearin G."/>
            <person name="Gnerre S."/>
            <person name="Gnirke A."/>
            <person name="Goyette A."/>
            <person name="Graham J."/>
            <person name="Grandbois E."/>
            <person name="Gyaltsen K."/>
            <person name="Hafez N."/>
            <person name="Hagopian D."/>
            <person name="Hagos B."/>
            <person name="Hall J."/>
            <person name="Hatcher B."/>
            <person name="Heller A."/>
            <person name="Higgins H."/>
            <person name="Honan T."/>
            <person name="Horn A."/>
            <person name="Houde N."/>
            <person name="Hughes L."/>
            <person name="Hulme W."/>
            <person name="Husby E."/>
            <person name="Iliev I."/>
            <person name="Jaffe D."/>
            <person name="Jones C."/>
            <person name="Kamal M."/>
            <person name="Kamat A."/>
            <person name="Kamvysselis M."/>
            <person name="Karlsson E."/>
            <person name="Kells C."/>
            <person name="Kieu A."/>
            <person name="Kisner P."/>
            <person name="Kodira C."/>
            <person name="Kulbokas E."/>
            <person name="Labutti K."/>
            <person name="Lama D."/>
            <person name="Landers T."/>
            <person name="Leger J."/>
            <person name="Levine S."/>
            <person name="Lewis D."/>
            <person name="Lewis T."/>
            <person name="Lindblad-toh K."/>
            <person name="Liu X."/>
            <person name="Lokyitsang T."/>
            <person name="Lokyitsang Y."/>
            <person name="Lucien O."/>
            <person name="Lui A."/>
            <person name="Ma L.J."/>
            <person name="Mabbitt R."/>
            <person name="Macdonald J."/>
            <person name="Maclean C."/>
            <person name="Major J."/>
            <person name="Manning J."/>
            <person name="Marabella R."/>
            <person name="Maru K."/>
            <person name="Matthews C."/>
            <person name="Mauceli E."/>
            <person name="Mccarthy M."/>
            <person name="Mcdonough S."/>
            <person name="Mcghee T."/>
            <person name="Meldrim J."/>
            <person name="Meneus L."/>
            <person name="Mesirov J."/>
            <person name="Mihalev A."/>
            <person name="Mihova T."/>
            <person name="Mikkelsen T."/>
            <person name="Mlenga V."/>
            <person name="Moru K."/>
            <person name="Mozes J."/>
            <person name="Mulrain L."/>
            <person name="Munson G."/>
            <person name="Naylor J."/>
            <person name="Newes C."/>
            <person name="Nguyen C."/>
            <person name="Nguyen N."/>
            <person name="Nguyen T."/>
            <person name="Nicol R."/>
            <person name="Nielsen C."/>
            <person name="Nizzari M."/>
            <person name="Norbu C."/>
            <person name="Norbu N."/>
            <person name="O'donnell P."/>
            <person name="Okoawo O."/>
            <person name="O'leary S."/>
            <person name="Omotosho B."/>
            <person name="O'neill K."/>
            <person name="Osman S."/>
            <person name="Parker S."/>
            <person name="Perrin D."/>
            <person name="Phunkhang P."/>
            <person name="Piqani B."/>
            <person name="Purcell S."/>
            <person name="Rachupka T."/>
            <person name="Ramasamy U."/>
            <person name="Rameau R."/>
            <person name="Ray V."/>
            <person name="Raymond C."/>
            <person name="Retta R."/>
            <person name="Richardson S."/>
            <person name="Rise C."/>
            <person name="Rodriguez J."/>
            <person name="Rogers J."/>
            <person name="Rogov P."/>
            <person name="Rutman M."/>
            <person name="Schupbach R."/>
            <person name="Seaman C."/>
            <person name="Settipalli S."/>
            <person name="Sharpe T."/>
            <person name="Sheridan J."/>
            <person name="Sherpa N."/>
            <person name="Shi J."/>
            <person name="Smirnov S."/>
            <person name="Smith C."/>
            <person name="Sougnez C."/>
            <person name="Spencer B."/>
            <person name="Stalker J."/>
            <person name="Stange-thomann N."/>
            <person name="Stavropoulos S."/>
            <person name="Stetson K."/>
            <person name="Stone C."/>
            <person name="Stone S."/>
            <person name="Stubbs M."/>
            <person name="Talamas J."/>
            <person name="Tchuinga P."/>
            <person name="Tenzing P."/>
            <person name="Tesfaye S."/>
            <person name="Theodore J."/>
            <person name="Thoulutsang Y."/>
            <person name="Topham K."/>
            <person name="Towey S."/>
            <person name="Tsamla T."/>
            <person name="Tsomo N."/>
            <person name="Vallee D."/>
            <person name="Vassiliev H."/>
            <person name="Venkataraman V."/>
            <person name="Vinson J."/>
            <person name="Vo A."/>
            <person name="Wade C."/>
            <person name="Wang S."/>
            <person name="Wangchuk T."/>
            <person name="Wangdi T."/>
            <person name="Whittaker C."/>
            <person name="Wilkinson J."/>
            <person name="Wu Y."/>
            <person name="Wyman D."/>
            <person name="Yadav S."/>
            <person name="Yang S."/>
            <person name="Yang X."/>
            <person name="Yeager S."/>
            <person name="Yee E."/>
            <person name="Young G."/>
            <person name="Zainoun J."/>
            <person name="Zembeck L."/>
            <person name="Zimmer A."/>
            <person name="Zody M."/>
            <person name="Lander E."/>
        </authorList>
    </citation>
    <scope>NUCLEOTIDE SEQUENCE [LARGE SCALE GENOMIC DNA]</scope>
</reference>
<reference evidence="1" key="2">
    <citation type="submission" date="2025-08" db="UniProtKB">
        <authorList>
            <consortium name="Ensembl"/>
        </authorList>
    </citation>
    <scope>IDENTIFICATION</scope>
</reference>
<sequence length="61" mass="6764">PVLGDGDVTNRQGLKGVDVGVIGTNWRIIYKKVISMKQAKNLKNNYIIQLCGLVLHIEITD</sequence>
<dbReference type="HOGENOM" id="CLU_2928569_0_0_1"/>
<organism evidence="1 2">
    <name type="scientific">Ciona savignyi</name>
    <name type="common">Pacific transparent sea squirt</name>
    <dbReference type="NCBI Taxonomy" id="51511"/>
    <lineage>
        <taxon>Eukaryota</taxon>
        <taxon>Metazoa</taxon>
        <taxon>Chordata</taxon>
        <taxon>Tunicata</taxon>
        <taxon>Ascidiacea</taxon>
        <taxon>Phlebobranchia</taxon>
        <taxon>Cionidae</taxon>
        <taxon>Ciona</taxon>
    </lineage>
</organism>
<evidence type="ECO:0000313" key="2">
    <source>
        <dbReference type="Proteomes" id="UP000007875"/>
    </source>
</evidence>
<protein>
    <submittedName>
        <fullName evidence="1">Uncharacterized protein</fullName>
    </submittedName>
</protein>
<dbReference type="InParanoid" id="H2ZA63"/>
<dbReference type="Ensembl" id="ENSCSAVT00000014643.1">
    <property type="protein sequence ID" value="ENSCSAVP00000014478.1"/>
    <property type="gene ID" value="ENSCSAVG00000008475.1"/>
</dbReference>
<evidence type="ECO:0000313" key="1">
    <source>
        <dbReference type="Ensembl" id="ENSCSAVP00000014478.1"/>
    </source>
</evidence>
<proteinExistence type="predicted"/>
<reference evidence="1" key="3">
    <citation type="submission" date="2025-09" db="UniProtKB">
        <authorList>
            <consortium name="Ensembl"/>
        </authorList>
    </citation>
    <scope>IDENTIFICATION</scope>
</reference>
<dbReference type="Proteomes" id="UP000007875">
    <property type="component" value="Unassembled WGS sequence"/>
</dbReference>
<accession>H2ZA63</accession>
<dbReference type="AlphaFoldDB" id="H2ZA63"/>
<name>H2ZA63_CIOSA</name>